<dbReference type="Proteomes" id="UP000694892">
    <property type="component" value="Chromosome 3L"/>
</dbReference>
<evidence type="ECO:0000313" key="5">
    <source>
        <dbReference type="Proteomes" id="UP000694892"/>
    </source>
</evidence>
<dbReference type="GO" id="GO:0008009">
    <property type="term" value="F:chemokine activity"/>
    <property type="evidence" value="ECO:0007669"/>
    <property type="project" value="InterPro"/>
</dbReference>
<dbReference type="Pfam" id="PF00048">
    <property type="entry name" value="IL8"/>
    <property type="match status" value="1"/>
</dbReference>
<dbReference type="OMA" id="GQQYCLH"/>
<accession>A0A974DA96</accession>
<dbReference type="Xenbase" id="XB-GENE-6077908">
    <property type="gene designation" value="cxcl14.L"/>
</dbReference>
<evidence type="ECO:0000259" key="3">
    <source>
        <dbReference type="Pfam" id="PF00048"/>
    </source>
</evidence>
<dbReference type="CTD" id="444627"/>
<evidence type="ECO:0000256" key="2">
    <source>
        <dbReference type="SAM" id="SignalP"/>
    </source>
</evidence>
<feature type="chain" id="PRO_5037285731" description="Chemokine interleukin-8-like domain-containing protein" evidence="2">
    <location>
        <begin position="23"/>
        <end position="99"/>
    </location>
</feature>
<dbReference type="SUPFAM" id="SSF54117">
    <property type="entry name" value="Interleukin 8-like chemokines"/>
    <property type="match status" value="1"/>
</dbReference>
<proteinExistence type="predicted"/>
<dbReference type="InterPro" id="IPR036048">
    <property type="entry name" value="Interleukin_8-like_sf"/>
</dbReference>
<organism evidence="4 5">
    <name type="scientific">Xenopus laevis</name>
    <name type="common">African clawed frog</name>
    <dbReference type="NCBI Taxonomy" id="8355"/>
    <lineage>
        <taxon>Eukaryota</taxon>
        <taxon>Metazoa</taxon>
        <taxon>Chordata</taxon>
        <taxon>Craniata</taxon>
        <taxon>Vertebrata</taxon>
        <taxon>Euteleostomi</taxon>
        <taxon>Amphibia</taxon>
        <taxon>Batrachia</taxon>
        <taxon>Anura</taxon>
        <taxon>Pipoidea</taxon>
        <taxon>Pipidae</taxon>
        <taxon>Xenopodinae</taxon>
        <taxon>Xenopus</taxon>
        <taxon>Xenopus</taxon>
    </lineage>
</organism>
<dbReference type="AGR" id="Xenbase:XB-GENE-6077908"/>
<keyword evidence="2" id="KW-0732">Signal</keyword>
<dbReference type="Gene3D" id="2.40.50.40">
    <property type="match status" value="1"/>
</dbReference>
<feature type="signal peptide" evidence="2">
    <location>
        <begin position="1"/>
        <end position="22"/>
    </location>
</feature>
<feature type="domain" description="Chemokine interleukin-8-like" evidence="3">
    <location>
        <begin position="23"/>
        <end position="87"/>
    </location>
</feature>
<gene>
    <name evidence="6" type="primary">cxcl14.L</name>
    <name evidence="4" type="ORF">XELAEV_18016968mg</name>
</gene>
<dbReference type="GO" id="GO:0006955">
    <property type="term" value="P:immune response"/>
    <property type="evidence" value="ECO:0007669"/>
    <property type="project" value="InterPro"/>
</dbReference>
<reference evidence="5" key="1">
    <citation type="journal article" date="2016" name="Nature">
        <title>Genome evolution in the allotetraploid frog Xenopus laevis.</title>
        <authorList>
            <person name="Session A.M."/>
            <person name="Uno Y."/>
            <person name="Kwon T."/>
            <person name="Chapman J.A."/>
            <person name="Toyoda A."/>
            <person name="Takahashi S."/>
            <person name="Fukui A."/>
            <person name="Hikosaka A."/>
            <person name="Suzuki A."/>
            <person name="Kondo M."/>
            <person name="van Heeringen S.J."/>
            <person name="Quigley I."/>
            <person name="Heinz S."/>
            <person name="Ogino H."/>
            <person name="Ochi H."/>
            <person name="Hellsten U."/>
            <person name="Lyons J.B."/>
            <person name="Simakov O."/>
            <person name="Putnam N."/>
            <person name="Stites J."/>
            <person name="Kuroki Y."/>
            <person name="Tanaka T."/>
            <person name="Michiue T."/>
            <person name="Watanabe M."/>
            <person name="Bogdanovic O."/>
            <person name="Lister R."/>
            <person name="Georgiou G."/>
            <person name="Paranjpe S.S."/>
            <person name="van Kruijsbergen I."/>
            <person name="Shu S."/>
            <person name="Carlson J."/>
            <person name="Kinoshita T."/>
            <person name="Ohta Y."/>
            <person name="Mawaribuchi S."/>
            <person name="Jenkins J."/>
            <person name="Grimwood J."/>
            <person name="Schmutz J."/>
            <person name="Mitros T."/>
            <person name="Mozaffari S.V."/>
            <person name="Suzuki Y."/>
            <person name="Haramoto Y."/>
            <person name="Yamamoto T.S."/>
            <person name="Takagi C."/>
            <person name="Heald R."/>
            <person name="Miller K."/>
            <person name="Haudenschild C."/>
            <person name="Kitzman J."/>
            <person name="Nakayama T."/>
            <person name="Izutsu Y."/>
            <person name="Robert J."/>
            <person name="Fortriede J."/>
            <person name="Burns K."/>
            <person name="Lotay V."/>
            <person name="Karimi K."/>
            <person name="Yasuoka Y."/>
            <person name="Dichmann D.S."/>
            <person name="Flajnik M.F."/>
            <person name="Houston D.W."/>
            <person name="Shendure J."/>
            <person name="DuPasquier L."/>
            <person name="Vize P.D."/>
            <person name="Zorn A.M."/>
            <person name="Ito M."/>
            <person name="Marcotte E.M."/>
            <person name="Wallingford J.B."/>
            <person name="Ito Y."/>
            <person name="Asashima M."/>
            <person name="Ueno N."/>
            <person name="Matsuda Y."/>
            <person name="Veenstra G.J."/>
            <person name="Fujiyama A."/>
            <person name="Harland R.M."/>
            <person name="Taira M."/>
            <person name="Rokhsar D.S."/>
        </authorList>
    </citation>
    <scope>NUCLEOTIDE SEQUENCE [LARGE SCALE GENOMIC DNA]</scope>
    <source>
        <strain evidence="5">J</strain>
    </source>
</reference>
<dbReference type="EMBL" id="CM004470">
    <property type="protein sequence ID" value="OCT88334.1"/>
    <property type="molecule type" value="Genomic_DNA"/>
</dbReference>
<name>A0A974DA96_XENLA</name>
<evidence type="ECO:0000313" key="4">
    <source>
        <dbReference type="EMBL" id="OCT88334.1"/>
    </source>
</evidence>
<dbReference type="GeneID" id="444627"/>
<dbReference type="KEGG" id="xla:444627"/>
<protein>
    <recommendedName>
        <fullName evidence="3">Chemokine interleukin-8-like domain-containing protein</fullName>
    </recommendedName>
</protein>
<evidence type="ECO:0000256" key="1">
    <source>
        <dbReference type="ARBA" id="ARBA00022514"/>
    </source>
</evidence>
<dbReference type="OrthoDB" id="8667291at2759"/>
<dbReference type="AlphaFoldDB" id="A0A974DA96"/>
<dbReference type="InterPro" id="IPR001811">
    <property type="entry name" value="Chemokine_IL8-like_dom"/>
</dbReference>
<keyword evidence="1" id="KW-0202">Cytokine</keyword>
<evidence type="ECO:0000313" key="6">
    <source>
        <dbReference type="Xenbase" id="XB-GENE-6077908"/>
    </source>
</evidence>
<dbReference type="RefSeq" id="NP_001086198.1">
    <property type="nucleotide sequence ID" value="NM_001092729.1"/>
</dbReference>
<dbReference type="GO" id="GO:0005615">
    <property type="term" value="C:extracellular space"/>
    <property type="evidence" value="ECO:0007669"/>
    <property type="project" value="UniProtKB-KW"/>
</dbReference>
<sequence length="99" mass="11773">MRPITAALILLLVAVSTLHVEGSKCKCSRKGPKIRFTDVQKLEIKPKYPYCEERMIIVTMQNVSRFRGQQYCLHPKLHSTKKFLKWYTIWKDKNRVYED</sequence>